<dbReference type="RefSeq" id="WP_162443007.1">
    <property type="nucleotide sequence ID" value="NZ_CP048222.1"/>
</dbReference>
<dbReference type="CDD" id="cd14789">
    <property type="entry name" value="Tiki"/>
    <property type="match status" value="1"/>
</dbReference>
<protein>
    <submittedName>
        <fullName evidence="1">TraB/GumN family protein</fullName>
    </submittedName>
</protein>
<accession>A0A6C0GGQ5</accession>
<evidence type="ECO:0000313" key="2">
    <source>
        <dbReference type="Proteomes" id="UP000480178"/>
    </source>
</evidence>
<dbReference type="InterPro" id="IPR002816">
    <property type="entry name" value="TraB/PrgY/GumN_fam"/>
</dbReference>
<proteinExistence type="predicted"/>
<name>A0A6C0GGQ5_9BACT</name>
<dbReference type="EMBL" id="CP048222">
    <property type="protein sequence ID" value="QHT66963.1"/>
    <property type="molecule type" value="Genomic_DNA"/>
</dbReference>
<reference evidence="1 2" key="1">
    <citation type="submission" date="2020-01" db="EMBL/GenBank/DDBJ databases">
        <authorList>
            <person name="Kim M.K."/>
        </authorList>
    </citation>
    <scope>NUCLEOTIDE SEQUENCE [LARGE SCALE GENOMIC DNA]</scope>
    <source>
        <strain evidence="1 2">172606-1</strain>
    </source>
</reference>
<dbReference type="KEGG" id="rhoz:GXP67_10025"/>
<gene>
    <name evidence="1" type="ORF">GXP67_10025</name>
</gene>
<dbReference type="Proteomes" id="UP000480178">
    <property type="component" value="Chromosome"/>
</dbReference>
<organism evidence="1 2">
    <name type="scientific">Rhodocytophaga rosea</name>
    <dbReference type="NCBI Taxonomy" id="2704465"/>
    <lineage>
        <taxon>Bacteria</taxon>
        <taxon>Pseudomonadati</taxon>
        <taxon>Bacteroidota</taxon>
        <taxon>Cytophagia</taxon>
        <taxon>Cytophagales</taxon>
        <taxon>Rhodocytophagaceae</taxon>
        <taxon>Rhodocytophaga</taxon>
    </lineage>
</organism>
<dbReference type="AlphaFoldDB" id="A0A6C0GGQ5"/>
<sequence>MTTAYLEQDLPTIHRLNEQGNARSFFDIAVNERNRDWIPVIVKMIATQPTFIAMGAGHLGGDQGLIHLLRKQGYSVLPVFSTTN</sequence>
<evidence type="ECO:0000313" key="1">
    <source>
        <dbReference type="EMBL" id="QHT66963.1"/>
    </source>
</evidence>
<dbReference type="Pfam" id="PF01963">
    <property type="entry name" value="TraB_PrgY_gumN"/>
    <property type="match status" value="1"/>
</dbReference>
<keyword evidence="2" id="KW-1185">Reference proteome</keyword>